<dbReference type="Pfam" id="PF13801">
    <property type="entry name" value="Metal_resist"/>
    <property type="match status" value="1"/>
</dbReference>
<keyword evidence="7" id="KW-1185">Reference proteome</keyword>
<evidence type="ECO:0000313" key="7">
    <source>
        <dbReference type="Proteomes" id="UP001254608"/>
    </source>
</evidence>
<dbReference type="RefSeq" id="WP_311364484.1">
    <property type="nucleotide sequence ID" value="NZ_JAVRIC010000007.1"/>
</dbReference>
<comment type="caution">
    <text evidence="6">The sequence shown here is derived from an EMBL/GenBank/DDBJ whole genome shotgun (WGS) entry which is preliminary data.</text>
</comment>
<dbReference type="InterPro" id="IPR025961">
    <property type="entry name" value="Metal_resist"/>
</dbReference>
<protein>
    <recommendedName>
        <fullName evidence="2">Signaling pathway modulator ZraP</fullName>
    </recommendedName>
    <alternativeName>
        <fullName evidence="3">Zinc resistance-associated protein</fullName>
    </alternativeName>
</protein>
<reference evidence="6 7" key="1">
    <citation type="submission" date="2023-09" db="EMBL/GenBank/DDBJ databases">
        <authorList>
            <person name="Rey-Velasco X."/>
        </authorList>
    </citation>
    <scope>NUCLEOTIDE SEQUENCE [LARGE SCALE GENOMIC DNA]</scope>
    <source>
        <strain evidence="6 7">W345</strain>
    </source>
</reference>
<accession>A0ABU2WGT5</accession>
<organism evidence="6 7">
    <name type="scientific">Banduia mediterranea</name>
    <dbReference type="NCBI Taxonomy" id="3075609"/>
    <lineage>
        <taxon>Bacteria</taxon>
        <taxon>Pseudomonadati</taxon>
        <taxon>Pseudomonadota</taxon>
        <taxon>Gammaproteobacteria</taxon>
        <taxon>Nevskiales</taxon>
        <taxon>Algiphilaceae</taxon>
        <taxon>Banduia</taxon>
    </lineage>
</organism>
<evidence type="ECO:0000256" key="1">
    <source>
        <dbReference type="ARBA" id="ARBA00044945"/>
    </source>
</evidence>
<dbReference type="EMBL" id="JAVRIC010000007">
    <property type="protein sequence ID" value="MDT0497090.1"/>
    <property type="molecule type" value="Genomic_DNA"/>
</dbReference>
<evidence type="ECO:0000256" key="2">
    <source>
        <dbReference type="ARBA" id="ARBA00044983"/>
    </source>
</evidence>
<name>A0ABU2WGT5_9GAMM</name>
<dbReference type="Proteomes" id="UP001254608">
    <property type="component" value="Unassembled WGS sequence"/>
</dbReference>
<feature type="signal peptide" evidence="5">
    <location>
        <begin position="1"/>
        <end position="22"/>
    </location>
</feature>
<dbReference type="InterPro" id="IPR052211">
    <property type="entry name" value="Cpx_auxiliary_protein"/>
</dbReference>
<proteinExistence type="inferred from homology"/>
<dbReference type="PANTHER" id="PTHR38102:SF1">
    <property type="entry name" value="PERIPLASMIC CHAPERONE SPY"/>
    <property type="match status" value="1"/>
</dbReference>
<sequence length="279" mass="31165">MHKILITTICALGVGMTASAYAGNRQHGPKYHEHGRSPMGFVRQLDLSAGQRKAMRETLVQHRTGFETMRDAMREQVQALAELDNQAPEYAARVEAFADRASNLARQRVDGMAQLRGELWAILTPQQRSKQLAMVAELADRAPGRIEKRLREHGEERFERMAQDLELSDEQRMQVEGLLTQFRDKSAPTRAAMRGEFMELLAMNPEAADYSSRVQAAADVAARSAYTRARDLAGLQGELASVLTPQQREALMARISQGGRRHHDGEPRGDHRQAPEALG</sequence>
<evidence type="ECO:0000256" key="5">
    <source>
        <dbReference type="SAM" id="SignalP"/>
    </source>
</evidence>
<dbReference type="Gene3D" id="1.20.120.1490">
    <property type="match status" value="2"/>
</dbReference>
<feature type="compositionally biased region" description="Basic and acidic residues" evidence="4">
    <location>
        <begin position="263"/>
        <end position="279"/>
    </location>
</feature>
<gene>
    <name evidence="6" type="ORF">RM530_06885</name>
</gene>
<keyword evidence="5" id="KW-0732">Signal</keyword>
<feature type="region of interest" description="Disordered" evidence="4">
    <location>
        <begin position="256"/>
        <end position="279"/>
    </location>
</feature>
<evidence type="ECO:0000313" key="6">
    <source>
        <dbReference type="EMBL" id="MDT0497090.1"/>
    </source>
</evidence>
<dbReference type="PANTHER" id="PTHR38102">
    <property type="entry name" value="PERIPLASMIC CHAPERONE SPY"/>
    <property type="match status" value="1"/>
</dbReference>
<evidence type="ECO:0000256" key="3">
    <source>
        <dbReference type="ARBA" id="ARBA00045001"/>
    </source>
</evidence>
<comment type="similarity">
    <text evidence="1">Belongs to the ZraP family.</text>
</comment>
<feature type="chain" id="PRO_5045685633" description="Signaling pathway modulator ZraP" evidence="5">
    <location>
        <begin position="23"/>
        <end position="279"/>
    </location>
</feature>
<evidence type="ECO:0000256" key="4">
    <source>
        <dbReference type="SAM" id="MobiDB-lite"/>
    </source>
</evidence>